<dbReference type="eggNOG" id="ENOG502SDYK">
    <property type="taxonomic scope" value="Eukaryota"/>
</dbReference>
<evidence type="ECO:0000256" key="1">
    <source>
        <dbReference type="SAM" id="MobiDB-lite"/>
    </source>
</evidence>
<accession>W9R0Z1</accession>
<evidence type="ECO:0000313" key="3">
    <source>
        <dbReference type="EMBL" id="EXB63590.1"/>
    </source>
</evidence>
<dbReference type="Pfam" id="PF10950">
    <property type="entry name" value="Organ_specific"/>
    <property type="match status" value="1"/>
</dbReference>
<feature type="region of interest" description="Disordered" evidence="1">
    <location>
        <begin position="80"/>
        <end position="106"/>
    </location>
</feature>
<keyword evidence="2" id="KW-0732">Signal</keyword>
<dbReference type="InterPro" id="IPR024489">
    <property type="entry name" value="Organ_specific_prot"/>
</dbReference>
<evidence type="ECO:0000313" key="4">
    <source>
        <dbReference type="Proteomes" id="UP000030645"/>
    </source>
</evidence>
<dbReference type="KEGG" id="mnt:21409563"/>
<keyword evidence="4" id="KW-1185">Reference proteome</keyword>
<dbReference type="STRING" id="981085.W9R0Z1"/>
<organism evidence="3 4">
    <name type="scientific">Morus notabilis</name>
    <dbReference type="NCBI Taxonomy" id="981085"/>
    <lineage>
        <taxon>Eukaryota</taxon>
        <taxon>Viridiplantae</taxon>
        <taxon>Streptophyta</taxon>
        <taxon>Embryophyta</taxon>
        <taxon>Tracheophyta</taxon>
        <taxon>Spermatophyta</taxon>
        <taxon>Magnoliopsida</taxon>
        <taxon>eudicotyledons</taxon>
        <taxon>Gunneridae</taxon>
        <taxon>Pentapetalae</taxon>
        <taxon>rosids</taxon>
        <taxon>fabids</taxon>
        <taxon>Rosales</taxon>
        <taxon>Moraceae</taxon>
        <taxon>Moreae</taxon>
        <taxon>Morus</taxon>
    </lineage>
</organism>
<name>W9R0Z1_9ROSA</name>
<dbReference type="Proteomes" id="UP000030645">
    <property type="component" value="Unassembled WGS sequence"/>
</dbReference>
<dbReference type="AlphaFoldDB" id="W9R0Z1"/>
<proteinExistence type="predicted"/>
<protein>
    <recommendedName>
        <fullName evidence="5">Organ-specific protein S2</fullName>
    </recommendedName>
</protein>
<evidence type="ECO:0008006" key="5">
    <source>
        <dbReference type="Google" id="ProtNLM"/>
    </source>
</evidence>
<reference evidence="4" key="1">
    <citation type="submission" date="2013-01" db="EMBL/GenBank/DDBJ databases">
        <title>Draft Genome Sequence of a Mulberry Tree, Morus notabilis C.K. Schneid.</title>
        <authorList>
            <person name="He N."/>
            <person name="Zhao S."/>
        </authorList>
    </citation>
    <scope>NUCLEOTIDE SEQUENCE</scope>
</reference>
<evidence type="ECO:0000256" key="2">
    <source>
        <dbReference type="SAM" id="SignalP"/>
    </source>
</evidence>
<dbReference type="PANTHER" id="PTHR33731">
    <property type="entry name" value="PROTEIN, PUTATIVE-RELATED"/>
    <property type="match status" value="1"/>
</dbReference>
<gene>
    <name evidence="3" type="ORF">L484_026929</name>
</gene>
<dbReference type="EMBL" id="KE344491">
    <property type="protein sequence ID" value="EXB63590.1"/>
    <property type="molecule type" value="Genomic_DNA"/>
</dbReference>
<feature type="signal peptide" evidence="2">
    <location>
        <begin position="1"/>
        <end position="22"/>
    </location>
</feature>
<dbReference type="PANTHER" id="PTHR33731:SF17">
    <property type="entry name" value="ORGAN-SPECIFIC PROTEIN P4-LIKE"/>
    <property type="match status" value="1"/>
</dbReference>
<dbReference type="OrthoDB" id="1734141at2759"/>
<sequence>MKSIFAFFVLFSILLVGNISYARKDAGEYWNSIMKDQPIPEAIRDLFYDQDLPSDLTGPTKHDRFVRDFDVQPNVIIYHSHAQPQGEDNHKPSVHNHHHEELEETH</sequence>
<feature type="chain" id="PRO_5004929104" description="Organ-specific protein S2" evidence="2">
    <location>
        <begin position="23"/>
        <end position="106"/>
    </location>
</feature>